<organism evidence="13">
    <name type="scientific">Magallana gigas</name>
    <name type="common">Pacific oyster</name>
    <name type="synonym">Crassostrea gigas</name>
    <dbReference type="NCBI Taxonomy" id="29159"/>
    <lineage>
        <taxon>Eukaryota</taxon>
        <taxon>Metazoa</taxon>
        <taxon>Spiralia</taxon>
        <taxon>Lophotrochozoa</taxon>
        <taxon>Mollusca</taxon>
        <taxon>Bivalvia</taxon>
        <taxon>Autobranchia</taxon>
        <taxon>Pteriomorphia</taxon>
        <taxon>Ostreida</taxon>
        <taxon>Ostreoidea</taxon>
        <taxon>Ostreidae</taxon>
        <taxon>Magallana</taxon>
    </lineage>
</organism>
<dbReference type="SMART" id="SM00132">
    <property type="entry name" value="LIM"/>
    <property type="match status" value="2"/>
</dbReference>
<dbReference type="GO" id="GO:0046872">
    <property type="term" value="F:metal ion binding"/>
    <property type="evidence" value="ECO:0007669"/>
    <property type="project" value="UniProtKB-KW"/>
</dbReference>
<dbReference type="GO" id="GO:0000981">
    <property type="term" value="F:DNA-binding transcription factor activity, RNA polymerase II-specific"/>
    <property type="evidence" value="ECO:0007669"/>
    <property type="project" value="InterPro"/>
</dbReference>
<dbReference type="PROSITE" id="PS50071">
    <property type="entry name" value="HOMEOBOX_2"/>
    <property type="match status" value="1"/>
</dbReference>
<feature type="DNA-binding region" description="Homeobox" evidence="9">
    <location>
        <begin position="159"/>
        <end position="218"/>
    </location>
</feature>
<evidence type="ECO:0000256" key="12">
    <source>
        <dbReference type="SAM" id="MobiDB-lite"/>
    </source>
</evidence>
<dbReference type="GO" id="GO:0005634">
    <property type="term" value="C:nucleus"/>
    <property type="evidence" value="ECO:0007669"/>
    <property type="project" value="UniProtKB-SubCell"/>
</dbReference>
<evidence type="ECO:0000256" key="7">
    <source>
        <dbReference type="ARBA" id="ARBA00023155"/>
    </source>
</evidence>
<feature type="compositionally biased region" description="Polar residues" evidence="12">
    <location>
        <begin position="252"/>
        <end position="270"/>
    </location>
</feature>
<evidence type="ECO:0000256" key="1">
    <source>
        <dbReference type="ARBA" id="ARBA00004123"/>
    </source>
</evidence>
<keyword evidence="3" id="KW-0677">Repeat</keyword>
<evidence type="ECO:0000256" key="10">
    <source>
        <dbReference type="PROSITE-ProRule" id="PRU00125"/>
    </source>
</evidence>
<sequence>MSCEIKMPSIHEETCAGCGYPIRDKYLFKINDNVWHENCLQCAICRLSLSGTCYSKNGHLYCKSDYDKLFRGRCSGCGFSINPHELVRRVYSNTYHLPCFRCVECGHVLQDGNEFYIRDGQIFCRYDHDKEFHIPSFSPKVDEDSDSYEDFDLDVDRQAKRPRTILTTSQRRKFKQAFEANPKPCRKVREQLAAETGLTIRVVQVWFQNQRAKVKKTSRKGGKDTNEKGRKRKLRSEDGEKDGYREFDDMNKPTSDNEGSMYSNMDSSGNMFLEMPTSDDSVESPVPQRIDNCQDANTACPTNHINKLYSMQTSYFCAE</sequence>
<dbReference type="FunFam" id="2.10.110.10:FF:000178">
    <property type="entry name" value="LIM domain family"/>
    <property type="match status" value="1"/>
</dbReference>
<dbReference type="Pfam" id="PF00412">
    <property type="entry name" value="LIM"/>
    <property type="match status" value="2"/>
</dbReference>
<keyword evidence="5 10" id="KW-0440">LIM domain</keyword>
<evidence type="ECO:0000256" key="3">
    <source>
        <dbReference type="ARBA" id="ARBA00022737"/>
    </source>
</evidence>
<dbReference type="SUPFAM" id="SSF57716">
    <property type="entry name" value="Glucocorticoid receptor-like (DNA-binding domain)"/>
    <property type="match status" value="2"/>
</dbReference>
<dbReference type="GO" id="GO:0000977">
    <property type="term" value="F:RNA polymerase II transcription regulatory region sequence-specific DNA binding"/>
    <property type="evidence" value="ECO:0007669"/>
    <property type="project" value="TreeGrafter"/>
</dbReference>
<proteinExistence type="predicted"/>
<dbReference type="EMBL" id="JH817673">
    <property type="protein sequence ID" value="EKC36789.1"/>
    <property type="molecule type" value="Genomic_DNA"/>
</dbReference>
<evidence type="ECO:0000256" key="6">
    <source>
        <dbReference type="ARBA" id="ARBA00023125"/>
    </source>
</evidence>
<evidence type="ECO:0000256" key="5">
    <source>
        <dbReference type="ARBA" id="ARBA00023038"/>
    </source>
</evidence>
<feature type="compositionally biased region" description="Basic and acidic residues" evidence="12">
    <location>
        <begin position="235"/>
        <end position="251"/>
    </location>
</feature>
<dbReference type="InterPro" id="IPR001781">
    <property type="entry name" value="Znf_LIM"/>
</dbReference>
<comment type="subcellular location">
    <subcellularLocation>
        <location evidence="1 9 11">Nucleus</location>
    </subcellularLocation>
</comment>
<evidence type="ECO:0000256" key="11">
    <source>
        <dbReference type="RuleBase" id="RU000682"/>
    </source>
</evidence>
<dbReference type="InterPro" id="IPR050453">
    <property type="entry name" value="LIM_Homeobox_TF"/>
</dbReference>
<dbReference type="FunFam" id="1.10.10.60:FF:000448">
    <property type="entry name" value="LIM/homeobox protein Lhx4"/>
    <property type="match status" value="1"/>
</dbReference>
<protein>
    <submittedName>
        <fullName evidence="13">LIM homeobox transcription factor 1-beta</fullName>
    </submittedName>
</protein>
<dbReference type="PANTHER" id="PTHR24208">
    <property type="entry name" value="LIM/HOMEOBOX PROTEIN LHX"/>
    <property type="match status" value="1"/>
</dbReference>
<keyword evidence="6 9" id="KW-0238">DNA-binding</keyword>
<dbReference type="InParanoid" id="K1R014"/>
<keyword evidence="2 10" id="KW-0479">Metal-binding</keyword>
<dbReference type="HOGENOM" id="CLU_027802_0_1_1"/>
<dbReference type="Gene3D" id="2.10.110.10">
    <property type="entry name" value="Cysteine Rich Protein"/>
    <property type="match status" value="2"/>
</dbReference>
<dbReference type="CDD" id="cd00086">
    <property type="entry name" value="homeodomain"/>
    <property type="match status" value="1"/>
</dbReference>
<dbReference type="InterPro" id="IPR009057">
    <property type="entry name" value="Homeodomain-like_sf"/>
</dbReference>
<name>K1R014_MAGGI</name>
<keyword evidence="4 10" id="KW-0862">Zinc</keyword>
<accession>K1R014</accession>
<reference evidence="13" key="1">
    <citation type="journal article" date="2012" name="Nature">
        <title>The oyster genome reveals stress adaptation and complexity of shell formation.</title>
        <authorList>
            <person name="Zhang G."/>
            <person name="Fang X."/>
            <person name="Guo X."/>
            <person name="Li L."/>
            <person name="Luo R."/>
            <person name="Xu F."/>
            <person name="Yang P."/>
            <person name="Zhang L."/>
            <person name="Wang X."/>
            <person name="Qi H."/>
            <person name="Xiong Z."/>
            <person name="Que H."/>
            <person name="Xie Y."/>
            <person name="Holland P.W."/>
            <person name="Paps J."/>
            <person name="Zhu Y."/>
            <person name="Wu F."/>
            <person name="Chen Y."/>
            <person name="Wang J."/>
            <person name="Peng C."/>
            <person name="Meng J."/>
            <person name="Yang L."/>
            <person name="Liu J."/>
            <person name="Wen B."/>
            <person name="Zhang N."/>
            <person name="Huang Z."/>
            <person name="Zhu Q."/>
            <person name="Feng Y."/>
            <person name="Mount A."/>
            <person name="Hedgecock D."/>
            <person name="Xu Z."/>
            <person name="Liu Y."/>
            <person name="Domazet-Loso T."/>
            <person name="Du Y."/>
            <person name="Sun X."/>
            <person name="Zhang S."/>
            <person name="Liu B."/>
            <person name="Cheng P."/>
            <person name="Jiang X."/>
            <person name="Li J."/>
            <person name="Fan D."/>
            <person name="Wang W."/>
            <person name="Fu W."/>
            <person name="Wang T."/>
            <person name="Wang B."/>
            <person name="Zhang J."/>
            <person name="Peng Z."/>
            <person name="Li Y."/>
            <person name="Li N."/>
            <person name="Wang J."/>
            <person name="Chen M."/>
            <person name="He Y."/>
            <person name="Tan F."/>
            <person name="Song X."/>
            <person name="Zheng Q."/>
            <person name="Huang R."/>
            <person name="Yang H."/>
            <person name="Du X."/>
            <person name="Chen L."/>
            <person name="Yang M."/>
            <person name="Gaffney P.M."/>
            <person name="Wang S."/>
            <person name="Luo L."/>
            <person name="She Z."/>
            <person name="Ming Y."/>
            <person name="Huang W."/>
            <person name="Zhang S."/>
            <person name="Huang B."/>
            <person name="Zhang Y."/>
            <person name="Qu T."/>
            <person name="Ni P."/>
            <person name="Miao G."/>
            <person name="Wang J."/>
            <person name="Wang Q."/>
            <person name="Steinberg C.E."/>
            <person name="Wang H."/>
            <person name="Li N."/>
            <person name="Qian L."/>
            <person name="Zhang G."/>
            <person name="Li Y."/>
            <person name="Yang H."/>
            <person name="Liu X."/>
            <person name="Wang J."/>
            <person name="Yin Y."/>
            <person name="Wang J."/>
        </authorList>
    </citation>
    <scope>NUCLEOTIDE SEQUENCE [LARGE SCALE GENOMIC DNA]</scope>
    <source>
        <strain evidence="13">05x7-T-G4-1.051#20</strain>
    </source>
</reference>
<dbReference type="PROSITE" id="PS00027">
    <property type="entry name" value="HOMEOBOX_1"/>
    <property type="match status" value="1"/>
</dbReference>
<dbReference type="FunCoup" id="K1R014">
    <property type="interactions" value="17"/>
</dbReference>
<evidence type="ECO:0000256" key="4">
    <source>
        <dbReference type="ARBA" id="ARBA00022833"/>
    </source>
</evidence>
<dbReference type="SUPFAM" id="SSF46689">
    <property type="entry name" value="Homeodomain-like"/>
    <property type="match status" value="1"/>
</dbReference>
<dbReference type="PROSITE" id="PS00478">
    <property type="entry name" value="LIM_DOMAIN_1"/>
    <property type="match status" value="2"/>
</dbReference>
<dbReference type="SMART" id="SM00389">
    <property type="entry name" value="HOX"/>
    <property type="match status" value="1"/>
</dbReference>
<dbReference type="AlphaFoldDB" id="K1R014"/>
<dbReference type="GO" id="GO:0030182">
    <property type="term" value="P:neuron differentiation"/>
    <property type="evidence" value="ECO:0007669"/>
    <property type="project" value="TreeGrafter"/>
</dbReference>
<keyword evidence="7 9" id="KW-0371">Homeobox</keyword>
<evidence type="ECO:0000256" key="8">
    <source>
        <dbReference type="ARBA" id="ARBA00023242"/>
    </source>
</evidence>
<dbReference type="Gene3D" id="1.10.10.60">
    <property type="entry name" value="Homeodomain-like"/>
    <property type="match status" value="1"/>
</dbReference>
<evidence type="ECO:0000256" key="9">
    <source>
        <dbReference type="PROSITE-ProRule" id="PRU00108"/>
    </source>
</evidence>
<dbReference type="PANTHER" id="PTHR24208:SF166">
    <property type="entry name" value="LIM HOMEOBOX TRANSCRIPTION FACTOR 1 ALPHA, ISOFORM B"/>
    <property type="match status" value="1"/>
</dbReference>
<gene>
    <name evidence="13" type="ORF">CGI_10019449</name>
</gene>
<dbReference type="PROSITE" id="PS50023">
    <property type="entry name" value="LIM_DOMAIN_2"/>
    <property type="match status" value="2"/>
</dbReference>
<dbReference type="InterPro" id="IPR017970">
    <property type="entry name" value="Homeobox_CS"/>
</dbReference>
<dbReference type="Pfam" id="PF00046">
    <property type="entry name" value="Homeodomain"/>
    <property type="match status" value="1"/>
</dbReference>
<dbReference type="InterPro" id="IPR001356">
    <property type="entry name" value="HD"/>
</dbReference>
<evidence type="ECO:0000313" key="13">
    <source>
        <dbReference type="EMBL" id="EKC36789.1"/>
    </source>
</evidence>
<dbReference type="CDD" id="cd09371">
    <property type="entry name" value="LIM1_Lmx1b"/>
    <property type="match status" value="1"/>
</dbReference>
<feature type="region of interest" description="Disordered" evidence="12">
    <location>
        <begin position="213"/>
        <end position="286"/>
    </location>
</feature>
<evidence type="ECO:0000256" key="2">
    <source>
        <dbReference type="ARBA" id="ARBA00022723"/>
    </source>
</evidence>
<keyword evidence="8 9" id="KW-0539">Nucleus</keyword>